<name>A6IAY2_RAT</name>
<dbReference type="Proteomes" id="UP000234681">
    <property type="component" value="Chromosome 4"/>
</dbReference>
<gene>
    <name evidence="1" type="ORF">rCG_56453</name>
</gene>
<proteinExistence type="predicted"/>
<evidence type="ECO:0000313" key="2">
    <source>
        <dbReference type="Proteomes" id="UP000234681"/>
    </source>
</evidence>
<protein>
    <submittedName>
        <fullName evidence="1">RCG56453, isoform CRA_b</fullName>
    </submittedName>
</protein>
<sequence length="43" mass="4910">MATRVAIEKLGARQTQRDEVTDPRLHRMESVSSDFLTGPQCMF</sequence>
<organism evidence="1 2">
    <name type="scientific">Rattus norvegicus</name>
    <name type="common">Rat</name>
    <dbReference type="NCBI Taxonomy" id="10116"/>
    <lineage>
        <taxon>Eukaryota</taxon>
        <taxon>Metazoa</taxon>
        <taxon>Chordata</taxon>
        <taxon>Craniata</taxon>
        <taxon>Vertebrata</taxon>
        <taxon>Euteleostomi</taxon>
        <taxon>Mammalia</taxon>
        <taxon>Eutheria</taxon>
        <taxon>Euarchontoglires</taxon>
        <taxon>Glires</taxon>
        <taxon>Rodentia</taxon>
        <taxon>Myomorpha</taxon>
        <taxon>Muroidea</taxon>
        <taxon>Muridae</taxon>
        <taxon>Murinae</taxon>
        <taxon>Rattus</taxon>
    </lineage>
</organism>
<accession>A6IAY2</accession>
<dbReference type="AlphaFoldDB" id="A6IAY2"/>
<reference evidence="2" key="1">
    <citation type="submission" date="2005-09" db="EMBL/GenBank/DDBJ databases">
        <authorList>
            <person name="Mural R.J."/>
            <person name="Li P.W."/>
            <person name="Adams M.D."/>
            <person name="Amanatides P.G."/>
            <person name="Baden-Tillson H."/>
            <person name="Barnstead M."/>
            <person name="Chin S.H."/>
            <person name="Dew I."/>
            <person name="Evans C.A."/>
            <person name="Ferriera S."/>
            <person name="Flanigan M."/>
            <person name="Fosler C."/>
            <person name="Glodek A."/>
            <person name="Gu Z."/>
            <person name="Holt R.A."/>
            <person name="Jennings D."/>
            <person name="Kraft C.L."/>
            <person name="Lu F."/>
            <person name="Nguyen T."/>
            <person name="Nusskern D.R."/>
            <person name="Pfannkoch C.M."/>
            <person name="Sitter C."/>
            <person name="Sutton G.G."/>
            <person name="Venter J.C."/>
            <person name="Wang Z."/>
            <person name="Woodage T."/>
            <person name="Zheng X.H."/>
            <person name="Zhong F."/>
        </authorList>
    </citation>
    <scope>NUCLEOTIDE SEQUENCE [LARGE SCALE GENOMIC DNA]</scope>
    <source>
        <strain>BN</strain>
        <strain evidence="2">Sprague-Dawley</strain>
    </source>
</reference>
<evidence type="ECO:0000313" key="1">
    <source>
        <dbReference type="EMBL" id="EDL91250.1"/>
    </source>
</evidence>
<dbReference type="EMBL" id="CH473957">
    <property type="protein sequence ID" value="EDL91250.1"/>
    <property type="molecule type" value="Genomic_DNA"/>
</dbReference>